<dbReference type="Proteomes" id="UP000717328">
    <property type="component" value="Unassembled WGS sequence"/>
</dbReference>
<evidence type="ECO:0000259" key="2">
    <source>
        <dbReference type="Pfam" id="PF18885"/>
    </source>
</evidence>
<sequence length="180" mass="19662">MKFSLVILSALATFASASPSENYLEARAGAAQACGDPRVATPFYRSYNSRIVDHFYTTNLGEDRRAINSLGYSDEGISSYIFSRSQPGTVPLYRLYSSKASDHFYTTSSSERSSALTQGYVSEGISGWIYPNSDCGGFPLYRLYSSSGTDHFYTTSGVERNSAESGGYTSEGITGYVFPY</sequence>
<feature type="chain" id="PRO_5040137731" description="DUF5648 domain-containing protein" evidence="1">
    <location>
        <begin position="18"/>
        <end position="180"/>
    </location>
</feature>
<dbReference type="InterPro" id="IPR043708">
    <property type="entry name" value="DUF5648"/>
</dbReference>
<feature type="domain" description="DUF5648" evidence="2">
    <location>
        <begin position="42"/>
        <end position="177"/>
    </location>
</feature>
<comment type="caution">
    <text evidence="3">The sequence shown here is derived from an EMBL/GenBank/DDBJ whole genome shotgun (WGS) entry which is preliminary data.</text>
</comment>
<gene>
    <name evidence="3" type="ORF">H0H81_009197</name>
</gene>
<keyword evidence="1" id="KW-0732">Signal</keyword>
<accession>A0A9P7FPI8</accession>
<evidence type="ECO:0000313" key="3">
    <source>
        <dbReference type="EMBL" id="KAG5636077.1"/>
    </source>
</evidence>
<protein>
    <recommendedName>
        <fullName evidence="2">DUF5648 domain-containing protein</fullName>
    </recommendedName>
</protein>
<dbReference type="OrthoDB" id="9971254at2759"/>
<name>A0A9P7FPI8_9AGAR</name>
<keyword evidence="4" id="KW-1185">Reference proteome</keyword>
<feature type="signal peptide" evidence="1">
    <location>
        <begin position="1"/>
        <end position="17"/>
    </location>
</feature>
<reference evidence="3" key="2">
    <citation type="submission" date="2021-10" db="EMBL/GenBank/DDBJ databases">
        <title>Phylogenomics reveals ancestral predisposition of the termite-cultivated fungus Termitomyces towards a domesticated lifestyle.</title>
        <authorList>
            <person name="Auxier B."/>
            <person name="Grum-Grzhimaylo A."/>
            <person name="Cardenas M.E."/>
            <person name="Lodge J.D."/>
            <person name="Laessoe T."/>
            <person name="Pedersen O."/>
            <person name="Smith M.E."/>
            <person name="Kuyper T.W."/>
            <person name="Franco-Molano E.A."/>
            <person name="Baroni T.J."/>
            <person name="Aanen D.K."/>
        </authorList>
    </citation>
    <scope>NUCLEOTIDE SEQUENCE</scope>
    <source>
        <strain evidence="3">D49</strain>
    </source>
</reference>
<proteinExistence type="predicted"/>
<organism evidence="3 4">
    <name type="scientific">Sphagnurus paluster</name>
    <dbReference type="NCBI Taxonomy" id="117069"/>
    <lineage>
        <taxon>Eukaryota</taxon>
        <taxon>Fungi</taxon>
        <taxon>Dikarya</taxon>
        <taxon>Basidiomycota</taxon>
        <taxon>Agaricomycotina</taxon>
        <taxon>Agaricomycetes</taxon>
        <taxon>Agaricomycetidae</taxon>
        <taxon>Agaricales</taxon>
        <taxon>Tricholomatineae</taxon>
        <taxon>Lyophyllaceae</taxon>
        <taxon>Sphagnurus</taxon>
    </lineage>
</organism>
<dbReference type="Pfam" id="PF18885">
    <property type="entry name" value="DUF5648"/>
    <property type="match status" value="1"/>
</dbReference>
<dbReference type="AlphaFoldDB" id="A0A9P7FPI8"/>
<evidence type="ECO:0000256" key="1">
    <source>
        <dbReference type="SAM" id="SignalP"/>
    </source>
</evidence>
<dbReference type="EMBL" id="JABCKI010005979">
    <property type="protein sequence ID" value="KAG5636077.1"/>
    <property type="molecule type" value="Genomic_DNA"/>
</dbReference>
<evidence type="ECO:0000313" key="4">
    <source>
        <dbReference type="Proteomes" id="UP000717328"/>
    </source>
</evidence>
<reference evidence="3" key="1">
    <citation type="submission" date="2021-02" db="EMBL/GenBank/DDBJ databases">
        <authorList>
            <person name="Nieuwenhuis M."/>
            <person name="Van De Peppel L.J.J."/>
        </authorList>
    </citation>
    <scope>NUCLEOTIDE SEQUENCE</scope>
    <source>
        <strain evidence="3">D49</strain>
    </source>
</reference>